<sequence>MIIATRESSTVVSVTGADARRYLHSQLSNDIAGLAVGSSCYSLLLEPVGRVVALFRVVCVAEDAFALEFDTVVDATVVAAVVTRLSKFLIRTKAVIEASTVEVVRVRSTSEEPVPETLRALPGVRAAWWCDDRAVDFVGDPDRSLLDQLGLSEGNDGVTAMEVERIRSGWPANGREIVAGETIPASLGVVPLAVSFTKGCYPGQELVERMDSRGSTAPRTLRIIEVAALGVGDDVIVDAAVVGVVTSSAGGRALAFVDRAIELGVRVTPRT</sequence>
<dbReference type="InterPro" id="IPR045179">
    <property type="entry name" value="YgfZ/GcvT"/>
</dbReference>
<dbReference type="AlphaFoldDB" id="A0A6J6EB10"/>
<reference evidence="4" key="1">
    <citation type="submission" date="2020-05" db="EMBL/GenBank/DDBJ databases">
        <authorList>
            <person name="Chiriac C."/>
            <person name="Salcher M."/>
            <person name="Ghai R."/>
            <person name="Kavagutti S V."/>
        </authorList>
    </citation>
    <scope>NUCLEOTIDE SEQUENCE</scope>
</reference>
<accession>A0A6J6EB10</accession>
<keyword evidence="2" id="KW-0809">Transit peptide</keyword>
<proteinExistence type="predicted"/>
<comment type="subcellular location">
    <subcellularLocation>
        <location evidence="1">Mitochondrion</location>
    </subcellularLocation>
</comment>
<dbReference type="InterPro" id="IPR017703">
    <property type="entry name" value="YgfZ/GCV_T_CS"/>
</dbReference>
<dbReference type="EMBL" id="CAEZTS010000023">
    <property type="protein sequence ID" value="CAB4571463.1"/>
    <property type="molecule type" value="Genomic_DNA"/>
</dbReference>
<dbReference type="PIRSF" id="PIRSF006487">
    <property type="entry name" value="GcvT"/>
    <property type="match status" value="1"/>
</dbReference>
<evidence type="ECO:0000256" key="1">
    <source>
        <dbReference type="ARBA" id="ARBA00004173"/>
    </source>
</evidence>
<name>A0A6J6EB10_9ZZZZ</name>
<dbReference type="Gene3D" id="3.30.1360.120">
    <property type="entry name" value="Probable tRNA modification gtpase trme, domain 1"/>
    <property type="match status" value="2"/>
</dbReference>
<dbReference type="PANTHER" id="PTHR22602:SF0">
    <property type="entry name" value="TRANSFERASE CAF17, MITOCHONDRIAL-RELATED"/>
    <property type="match status" value="1"/>
</dbReference>
<dbReference type="GO" id="GO:0016226">
    <property type="term" value="P:iron-sulfur cluster assembly"/>
    <property type="evidence" value="ECO:0007669"/>
    <property type="project" value="TreeGrafter"/>
</dbReference>
<gene>
    <name evidence="4" type="ORF">UFOPK1722_00412</name>
</gene>
<evidence type="ECO:0000313" key="4">
    <source>
        <dbReference type="EMBL" id="CAB4571463.1"/>
    </source>
</evidence>
<dbReference type="SUPFAM" id="SSF103025">
    <property type="entry name" value="Folate-binding domain"/>
    <property type="match status" value="1"/>
</dbReference>
<dbReference type="InterPro" id="IPR027266">
    <property type="entry name" value="TrmE/GcvT-like"/>
</dbReference>
<dbReference type="NCBIfam" id="TIGR03317">
    <property type="entry name" value="ygfZ_signature"/>
    <property type="match status" value="1"/>
</dbReference>
<organism evidence="4">
    <name type="scientific">freshwater metagenome</name>
    <dbReference type="NCBI Taxonomy" id="449393"/>
    <lineage>
        <taxon>unclassified sequences</taxon>
        <taxon>metagenomes</taxon>
        <taxon>ecological metagenomes</taxon>
    </lineage>
</organism>
<protein>
    <submittedName>
        <fullName evidence="4">Unannotated protein</fullName>
    </submittedName>
</protein>
<dbReference type="GO" id="GO:0005739">
    <property type="term" value="C:mitochondrion"/>
    <property type="evidence" value="ECO:0007669"/>
    <property type="project" value="UniProtKB-SubCell"/>
</dbReference>
<evidence type="ECO:0000256" key="3">
    <source>
        <dbReference type="ARBA" id="ARBA00023128"/>
    </source>
</evidence>
<dbReference type="PANTHER" id="PTHR22602">
    <property type="entry name" value="TRANSFERASE CAF17, MITOCHONDRIAL-RELATED"/>
    <property type="match status" value="1"/>
</dbReference>
<keyword evidence="3" id="KW-0496">Mitochondrion</keyword>
<evidence type="ECO:0000256" key="2">
    <source>
        <dbReference type="ARBA" id="ARBA00022946"/>
    </source>
</evidence>